<dbReference type="GO" id="GO:0006303">
    <property type="term" value="P:double-strand break repair via nonhomologous end joining"/>
    <property type="evidence" value="ECO:0000318"/>
    <property type="project" value="GO_Central"/>
</dbReference>
<dbReference type="GO" id="GO:0005634">
    <property type="term" value="C:nucleus"/>
    <property type="evidence" value="ECO:0000318"/>
    <property type="project" value="GO_Central"/>
</dbReference>
<dbReference type="Gene3D" id="3.60.15.10">
    <property type="entry name" value="Ribonuclease Z/Hydroxyacylglutathione hydrolase-like"/>
    <property type="match status" value="1"/>
</dbReference>
<name>A0A1Y1HZ83_KLENI</name>
<proteinExistence type="inferred from homology"/>
<feature type="region of interest" description="Disordered" evidence="6">
    <location>
        <begin position="377"/>
        <end position="658"/>
    </location>
</feature>
<feature type="domain" description="DNA repair metallo-beta-lactamase" evidence="7">
    <location>
        <begin position="238"/>
        <end position="353"/>
    </location>
</feature>
<comment type="subcellular location">
    <subcellularLocation>
        <location evidence="1">Nucleus</location>
    </subcellularLocation>
</comment>
<protein>
    <recommendedName>
        <fullName evidence="11">DNA repair metallo-beta-lactamase domain-containing protein</fullName>
    </recommendedName>
</protein>
<dbReference type="SUPFAM" id="SSF56281">
    <property type="entry name" value="Metallo-hydrolase/oxidoreductase"/>
    <property type="match status" value="1"/>
</dbReference>
<dbReference type="AlphaFoldDB" id="A0A1Y1HZ83"/>
<evidence type="ECO:0000313" key="10">
    <source>
        <dbReference type="Proteomes" id="UP000054558"/>
    </source>
</evidence>
<dbReference type="InterPro" id="IPR036866">
    <property type="entry name" value="RibonucZ/Hydroxyglut_hydro"/>
</dbReference>
<comment type="similarity">
    <text evidence="2">Belongs to the DNA repair metallo-beta-lactamase (DRMBL) family.</text>
</comment>
<keyword evidence="5" id="KW-0539">Nucleus</keyword>
<dbReference type="PANTHER" id="PTHR23240:SF31">
    <property type="entry name" value="DNA REPAIR METALLO-BETA-LACTAMASE FAMILY PROTEIN"/>
    <property type="match status" value="1"/>
</dbReference>
<gene>
    <name evidence="9" type="ORF">KFL_001050060</name>
</gene>
<keyword evidence="10" id="KW-1185">Reference proteome</keyword>
<evidence type="ECO:0000256" key="1">
    <source>
        <dbReference type="ARBA" id="ARBA00004123"/>
    </source>
</evidence>
<dbReference type="GO" id="GO:0035312">
    <property type="term" value="F:5'-3' DNA exonuclease activity"/>
    <property type="evidence" value="ECO:0000318"/>
    <property type="project" value="GO_Central"/>
</dbReference>
<feature type="compositionally biased region" description="Basic and acidic residues" evidence="6">
    <location>
        <begin position="382"/>
        <end position="396"/>
    </location>
</feature>
<dbReference type="Pfam" id="PF07522">
    <property type="entry name" value="DRMBL"/>
    <property type="match status" value="1"/>
</dbReference>
<evidence type="ECO:0000259" key="8">
    <source>
        <dbReference type="Pfam" id="PF12706"/>
    </source>
</evidence>
<feature type="compositionally biased region" description="Basic and acidic residues" evidence="6">
    <location>
        <begin position="493"/>
        <end position="504"/>
    </location>
</feature>
<dbReference type="Gene3D" id="3.40.50.12650">
    <property type="match status" value="1"/>
</dbReference>
<dbReference type="Pfam" id="PF12706">
    <property type="entry name" value="Lactamase_B_2"/>
    <property type="match status" value="1"/>
</dbReference>
<organism evidence="9 10">
    <name type="scientific">Klebsormidium nitens</name>
    <name type="common">Green alga</name>
    <name type="synonym">Ulothrix nitens</name>
    <dbReference type="NCBI Taxonomy" id="105231"/>
    <lineage>
        <taxon>Eukaryota</taxon>
        <taxon>Viridiplantae</taxon>
        <taxon>Streptophyta</taxon>
        <taxon>Klebsormidiophyceae</taxon>
        <taxon>Klebsormidiales</taxon>
        <taxon>Klebsormidiaceae</taxon>
        <taxon>Klebsormidium</taxon>
    </lineage>
</organism>
<evidence type="ECO:0008006" key="11">
    <source>
        <dbReference type="Google" id="ProtNLM"/>
    </source>
</evidence>
<feature type="compositionally biased region" description="Basic and acidic residues" evidence="6">
    <location>
        <begin position="552"/>
        <end position="587"/>
    </location>
</feature>
<feature type="compositionally biased region" description="Basic and acidic residues" evidence="6">
    <location>
        <begin position="608"/>
        <end position="618"/>
    </location>
</feature>
<dbReference type="STRING" id="105231.A0A1Y1HZ83"/>
<evidence type="ECO:0000256" key="4">
    <source>
        <dbReference type="ARBA" id="ARBA00023204"/>
    </source>
</evidence>
<dbReference type="InterPro" id="IPR001279">
    <property type="entry name" value="Metallo-B-lactamas"/>
</dbReference>
<keyword evidence="3" id="KW-0227">DNA damage</keyword>
<evidence type="ECO:0000256" key="2">
    <source>
        <dbReference type="ARBA" id="ARBA00010304"/>
    </source>
</evidence>
<dbReference type="GO" id="GO:0003684">
    <property type="term" value="F:damaged DNA binding"/>
    <property type="evidence" value="ECO:0000318"/>
    <property type="project" value="GO_Central"/>
</dbReference>
<evidence type="ECO:0000259" key="7">
    <source>
        <dbReference type="Pfam" id="PF07522"/>
    </source>
</evidence>
<dbReference type="OrthoDB" id="690675at2759"/>
<feature type="domain" description="Metallo-beta-lactamase" evidence="8">
    <location>
        <begin position="33"/>
        <end position="162"/>
    </location>
</feature>
<evidence type="ECO:0000256" key="5">
    <source>
        <dbReference type="ARBA" id="ARBA00023242"/>
    </source>
</evidence>
<dbReference type="EMBL" id="DF237054">
    <property type="protein sequence ID" value="GAQ82241.1"/>
    <property type="molecule type" value="Genomic_DNA"/>
</dbReference>
<sequence>MARRDKPVNMPMWLPFTVDSWDRVSCHGKRHHFLTHAHTDHMAGLASFRTADRTIYCSRTTRDLVVCHFPQLGNAKFCYLEVDGGEMILEDEDKAFNISVRAFDANHCPGAIMLLFYVEDHGYVLHTGDARLAEARVVRPVKAFLRRRPLECLFMDCTYGDKAYGFPTKEDAVRQVCDVIARHSEDGQQVFLACDQLGMEEVLEGVFAKFGCGFWVDRSNASASARTWWDDLTFMHPEWLVNESKSTRFHLCDGRALGRRAEEAQRKAVETGGDPPVFIRPSSQFFVHGEDVPGDAEKARGMGLLPAVPPVWQQPVVARQDPFGIYRVLFSMHSSRSELMRAVEILAPRHVVHFVGEMGTELRTVVGRVSGGGLSSTWLGPVRRDLAPGRVPRADEGDPSADSEDEAAEGGSLKGSPSKSRGDSSGNEKMGAAGDEAEGMVTKGVLEGTLGREDVDPTPSLEKWDEFVPEAPPSPPMNFASSQGGVIWRARKGGGEGSRKDKAKGSLAKENIPPECDGLPDQSNCTSEVVEVTGLPPSARLKGGSAEIPGEASDRERNGTERNDGLREAALETEGRRKVGDGRREADITDGEDSFGRKRNRSGAFRAGQRECESHDANGGKSVDQGASQSQLVREGTATLGSDRCALKRKAPTVRSPARAIPKNGAIYRAFERQGVAQPIPLPHQRTRIRSYY</sequence>
<feature type="compositionally biased region" description="Polar residues" evidence="6">
    <location>
        <begin position="415"/>
        <end position="427"/>
    </location>
</feature>
<dbReference type="Proteomes" id="UP000054558">
    <property type="component" value="Unassembled WGS sequence"/>
</dbReference>
<dbReference type="PANTHER" id="PTHR23240">
    <property type="entry name" value="DNA CROSS-LINK REPAIR PROTEIN PSO2/SNM1-RELATED"/>
    <property type="match status" value="1"/>
</dbReference>
<reference evidence="9 10" key="1">
    <citation type="journal article" date="2014" name="Nat. Commun.">
        <title>Klebsormidium flaccidum genome reveals primary factors for plant terrestrial adaptation.</title>
        <authorList>
            <person name="Hori K."/>
            <person name="Maruyama F."/>
            <person name="Fujisawa T."/>
            <person name="Togashi T."/>
            <person name="Yamamoto N."/>
            <person name="Seo M."/>
            <person name="Sato S."/>
            <person name="Yamada T."/>
            <person name="Mori H."/>
            <person name="Tajima N."/>
            <person name="Moriyama T."/>
            <person name="Ikeuchi M."/>
            <person name="Watanabe M."/>
            <person name="Wada H."/>
            <person name="Kobayashi K."/>
            <person name="Saito M."/>
            <person name="Masuda T."/>
            <person name="Sasaki-Sekimoto Y."/>
            <person name="Mashiguchi K."/>
            <person name="Awai K."/>
            <person name="Shimojima M."/>
            <person name="Masuda S."/>
            <person name="Iwai M."/>
            <person name="Nobusawa T."/>
            <person name="Narise T."/>
            <person name="Kondo S."/>
            <person name="Saito H."/>
            <person name="Sato R."/>
            <person name="Murakawa M."/>
            <person name="Ihara Y."/>
            <person name="Oshima-Yamada Y."/>
            <person name="Ohtaka K."/>
            <person name="Satoh M."/>
            <person name="Sonobe K."/>
            <person name="Ishii M."/>
            <person name="Ohtani R."/>
            <person name="Kanamori-Sato M."/>
            <person name="Honoki R."/>
            <person name="Miyazaki D."/>
            <person name="Mochizuki H."/>
            <person name="Umetsu J."/>
            <person name="Higashi K."/>
            <person name="Shibata D."/>
            <person name="Kamiya Y."/>
            <person name="Sato N."/>
            <person name="Nakamura Y."/>
            <person name="Tabata S."/>
            <person name="Ida S."/>
            <person name="Kurokawa K."/>
            <person name="Ohta H."/>
        </authorList>
    </citation>
    <scope>NUCLEOTIDE SEQUENCE [LARGE SCALE GENOMIC DNA]</scope>
    <source>
        <strain evidence="9 10">NIES-2285</strain>
    </source>
</reference>
<feature type="compositionally biased region" description="Acidic residues" evidence="6">
    <location>
        <begin position="397"/>
        <end position="408"/>
    </location>
</feature>
<dbReference type="InterPro" id="IPR011084">
    <property type="entry name" value="DRMBL"/>
</dbReference>
<evidence type="ECO:0000256" key="6">
    <source>
        <dbReference type="SAM" id="MobiDB-lite"/>
    </source>
</evidence>
<dbReference type="GO" id="GO:0036297">
    <property type="term" value="P:interstrand cross-link repair"/>
    <property type="evidence" value="ECO:0000318"/>
    <property type="project" value="GO_Central"/>
</dbReference>
<accession>A0A1Y1HZ83</accession>
<evidence type="ECO:0000313" key="9">
    <source>
        <dbReference type="EMBL" id="GAQ82241.1"/>
    </source>
</evidence>
<evidence type="ECO:0000256" key="3">
    <source>
        <dbReference type="ARBA" id="ARBA00022763"/>
    </source>
</evidence>
<keyword evidence="4" id="KW-0234">DNA repair</keyword>